<dbReference type="InterPro" id="IPR029526">
    <property type="entry name" value="PGBD"/>
</dbReference>
<evidence type="ECO:0000313" key="3">
    <source>
        <dbReference type="EMBL" id="CAG8488164.1"/>
    </source>
</evidence>
<keyword evidence="4" id="KW-1185">Reference proteome</keyword>
<name>A0A9N8ZEH2_9GLOM</name>
<dbReference type="EMBL" id="CAJVQA010000724">
    <property type="protein sequence ID" value="CAG8488164.1"/>
    <property type="molecule type" value="Genomic_DNA"/>
</dbReference>
<dbReference type="PANTHER" id="PTHR46599:SF3">
    <property type="entry name" value="PIGGYBAC TRANSPOSABLE ELEMENT-DERIVED PROTEIN 4"/>
    <property type="match status" value="1"/>
</dbReference>
<sequence length="388" mass="44926">MSSKFASSSPSLEIPETNHKLPENVQRELPPPPSDFEQFVHQKPLHYQIVENTNLYALTKGASVTVDEMIIRFSGRSVHTVRIKNKPTPEGFKILSLCESGYTYTFLPMSRVSPIQVTKISGLNQVGCLINVGACGTIRKTSSGFPKELKVEKNVKLDWNVRSDVKINGALVVFWQDNGPVTMLTTIHRLVGDEWEVERERWRPRETSTNAVKMRAVFGTESKKKLKIPKIIDDYNNCMNDTAIINAYRIVRTLGSTKEHKEFCYELVWDLINFANDDSGVKLRKNSVETKPENETKRLKATKHFELSDKWLIPENHLVEWREQRVACRWYTWLANKNELDMDHKSSHRSSFWFNMIEQLPDDQLKPAAYLFNKMRANLLFENLFCKK</sequence>
<comment type="caution">
    <text evidence="3">The sequence shown here is derived from an EMBL/GenBank/DDBJ whole genome shotgun (WGS) entry which is preliminary data.</text>
</comment>
<evidence type="ECO:0000313" key="4">
    <source>
        <dbReference type="Proteomes" id="UP000789759"/>
    </source>
</evidence>
<accession>A0A9N8ZEH2</accession>
<dbReference type="PANTHER" id="PTHR46599">
    <property type="entry name" value="PIGGYBAC TRANSPOSABLE ELEMENT-DERIVED PROTEIN 4"/>
    <property type="match status" value="1"/>
</dbReference>
<gene>
    <name evidence="3" type="ORF">CPELLU_LOCUS1846</name>
</gene>
<feature type="domain" description="PiggyBac transposable element-derived protein" evidence="2">
    <location>
        <begin position="44"/>
        <end position="110"/>
    </location>
</feature>
<feature type="region of interest" description="Disordered" evidence="1">
    <location>
        <begin position="1"/>
        <end position="31"/>
    </location>
</feature>
<dbReference type="OrthoDB" id="2431486at2759"/>
<protein>
    <submittedName>
        <fullName evidence="3">23650_t:CDS:1</fullName>
    </submittedName>
</protein>
<proteinExistence type="predicted"/>
<reference evidence="3" key="1">
    <citation type="submission" date="2021-06" db="EMBL/GenBank/DDBJ databases">
        <authorList>
            <person name="Kallberg Y."/>
            <person name="Tangrot J."/>
            <person name="Rosling A."/>
        </authorList>
    </citation>
    <scope>NUCLEOTIDE SEQUENCE</scope>
    <source>
        <strain evidence="3">FL966</strain>
    </source>
</reference>
<feature type="compositionally biased region" description="Basic and acidic residues" evidence="1">
    <location>
        <begin position="16"/>
        <end position="26"/>
    </location>
</feature>
<organism evidence="3 4">
    <name type="scientific">Cetraspora pellucida</name>
    <dbReference type="NCBI Taxonomy" id="1433469"/>
    <lineage>
        <taxon>Eukaryota</taxon>
        <taxon>Fungi</taxon>
        <taxon>Fungi incertae sedis</taxon>
        <taxon>Mucoromycota</taxon>
        <taxon>Glomeromycotina</taxon>
        <taxon>Glomeromycetes</taxon>
        <taxon>Diversisporales</taxon>
        <taxon>Gigasporaceae</taxon>
        <taxon>Cetraspora</taxon>
    </lineage>
</organism>
<dbReference type="Proteomes" id="UP000789759">
    <property type="component" value="Unassembled WGS sequence"/>
</dbReference>
<dbReference type="Pfam" id="PF13843">
    <property type="entry name" value="DDE_Tnp_1_7"/>
    <property type="match status" value="1"/>
</dbReference>
<feature type="compositionally biased region" description="Polar residues" evidence="1">
    <location>
        <begin position="1"/>
        <end position="11"/>
    </location>
</feature>
<evidence type="ECO:0000256" key="1">
    <source>
        <dbReference type="SAM" id="MobiDB-lite"/>
    </source>
</evidence>
<dbReference type="AlphaFoldDB" id="A0A9N8ZEH2"/>
<evidence type="ECO:0000259" key="2">
    <source>
        <dbReference type="Pfam" id="PF13843"/>
    </source>
</evidence>